<dbReference type="Proteomes" id="UP001304671">
    <property type="component" value="Unassembled WGS sequence"/>
</dbReference>
<accession>A0ABU5QKB1</accession>
<name>A0ABU5QKB1_9BACT</name>
<proteinExistence type="predicted"/>
<gene>
    <name evidence="1" type="ORF">VB264_05255</name>
</gene>
<dbReference type="RefSeq" id="WP_323247392.1">
    <property type="nucleotide sequence ID" value="NZ_JAYFUL010000006.1"/>
</dbReference>
<evidence type="ECO:0000313" key="1">
    <source>
        <dbReference type="EMBL" id="MEA5257184.1"/>
    </source>
</evidence>
<organism evidence="1 2">
    <name type="scientific">Arcicella aquatica</name>
    <dbReference type="NCBI Taxonomy" id="217141"/>
    <lineage>
        <taxon>Bacteria</taxon>
        <taxon>Pseudomonadati</taxon>
        <taxon>Bacteroidota</taxon>
        <taxon>Cytophagia</taxon>
        <taxon>Cytophagales</taxon>
        <taxon>Flectobacillaceae</taxon>
        <taxon>Arcicella</taxon>
    </lineage>
</organism>
<sequence>MNIQTAAVKEQSKVRKNMERYIQVTGKSEADYNAWATQIGRQMHINTLDKLICAKMNIYSISHLSYLSTEINEYMTPDLVDVYLFENSINPLEIGKMWKDAKLDAMAWMDKNSVIDEFLIPFPKADFERWGDKNVLGDVSKSWFSKSGLNLDTQVQEMNTVTGLGIEIEDVIEFVKTYRRNSYVSPPAQKVKALEERWRALTSFAVKDYYIDHLIKANSYQPTIETNDVPF</sequence>
<comment type="caution">
    <text evidence="1">The sequence shown here is derived from an EMBL/GenBank/DDBJ whole genome shotgun (WGS) entry which is preliminary data.</text>
</comment>
<dbReference type="EMBL" id="JAYFUL010000006">
    <property type="protein sequence ID" value="MEA5257184.1"/>
    <property type="molecule type" value="Genomic_DNA"/>
</dbReference>
<protein>
    <submittedName>
        <fullName evidence="1">Uncharacterized protein</fullName>
    </submittedName>
</protein>
<keyword evidence="2" id="KW-1185">Reference proteome</keyword>
<evidence type="ECO:0000313" key="2">
    <source>
        <dbReference type="Proteomes" id="UP001304671"/>
    </source>
</evidence>
<reference evidence="1 2" key="1">
    <citation type="submission" date="2023-12" db="EMBL/GenBank/DDBJ databases">
        <title>Novel species of the genus Arcicella isolated from rivers.</title>
        <authorList>
            <person name="Lu H."/>
        </authorList>
    </citation>
    <scope>NUCLEOTIDE SEQUENCE [LARGE SCALE GENOMIC DNA]</scope>
    <source>
        <strain evidence="1 2">LMG 21963</strain>
    </source>
</reference>